<accession>A0A6M0RP26</accession>
<sequence length="250" mass="28122">MNFSQNLAMVMVQSTEPFPVDFDNAWKWIGWKKKQDGKNVLINNFVEGEDFLRKGVKSPSGGRPKEFIVITVDCFKSLGMMAGTEKGKEIRQYFLKCEKQVKTVIPAQNEELEKLRLEVALSESRLKLASATQALSIINPALPALVFGKPEAVIEVERPVTVILDAHGRAEKYDGVTITELSKRYGFGKGKKANDACRQWISSMGINEAQWIHEPAAHITKKLPREMLLVLDQNFQGGKGQRQKLMGEWS</sequence>
<comment type="caution">
    <text evidence="1">The sequence shown here is derived from an EMBL/GenBank/DDBJ whole genome shotgun (WGS) entry which is preliminary data.</text>
</comment>
<gene>
    <name evidence="1" type="ORF">DXZ20_17910</name>
</gene>
<evidence type="ECO:0000313" key="1">
    <source>
        <dbReference type="EMBL" id="NEZ57512.1"/>
    </source>
</evidence>
<reference evidence="1 2" key="1">
    <citation type="journal article" date="2020" name="Microb. Ecol.">
        <title>Ecogenomics of the Marine Benthic Filamentous Cyanobacterium Adonisia.</title>
        <authorList>
            <person name="Walter J.M."/>
            <person name="Coutinho F.H."/>
            <person name="Leomil L."/>
            <person name="Hargreaves P.I."/>
            <person name="Campeao M.E."/>
            <person name="Vieira V.V."/>
            <person name="Silva B.S."/>
            <person name="Fistarol G.O."/>
            <person name="Salomon P.S."/>
            <person name="Sawabe T."/>
            <person name="Mino S."/>
            <person name="Hosokawa M."/>
            <person name="Miyashita H."/>
            <person name="Maruyama F."/>
            <person name="van Verk M.C."/>
            <person name="Dutilh B.E."/>
            <person name="Thompson C.C."/>
            <person name="Thompson F.L."/>
        </authorList>
    </citation>
    <scope>NUCLEOTIDE SEQUENCE [LARGE SCALE GENOMIC DNA]</scope>
    <source>
        <strain evidence="1 2">CCMR0081</strain>
    </source>
</reference>
<keyword evidence="2" id="KW-1185">Reference proteome</keyword>
<dbReference type="RefSeq" id="WP_163699598.1">
    <property type="nucleotide sequence ID" value="NZ_QXHD01000004.1"/>
</dbReference>
<protein>
    <submittedName>
        <fullName evidence="1">Uncharacterized protein</fullName>
    </submittedName>
</protein>
<proteinExistence type="predicted"/>
<evidence type="ECO:0000313" key="2">
    <source>
        <dbReference type="Proteomes" id="UP000481033"/>
    </source>
</evidence>
<dbReference type="AlphaFoldDB" id="A0A6M0RP26"/>
<dbReference type="Proteomes" id="UP000481033">
    <property type="component" value="Unassembled WGS sequence"/>
</dbReference>
<dbReference type="EMBL" id="QXHD01000004">
    <property type="protein sequence ID" value="NEZ57512.1"/>
    <property type="molecule type" value="Genomic_DNA"/>
</dbReference>
<organism evidence="1 2">
    <name type="scientific">Adonisia turfae CCMR0081</name>
    <dbReference type="NCBI Taxonomy" id="2292702"/>
    <lineage>
        <taxon>Bacteria</taxon>
        <taxon>Bacillati</taxon>
        <taxon>Cyanobacteriota</taxon>
        <taxon>Adonisia</taxon>
        <taxon>Adonisia turfae</taxon>
    </lineage>
</organism>
<name>A0A6M0RP26_9CYAN</name>